<gene>
    <name evidence="1" type="ORF">LMG7974_00648</name>
</gene>
<evidence type="ECO:0000313" key="2">
    <source>
        <dbReference type="Proteomes" id="UP000789803"/>
    </source>
</evidence>
<keyword evidence="2" id="KW-1185">Reference proteome</keyword>
<name>A0ABM8Q4F5_9BACT</name>
<dbReference type="EMBL" id="CAJHOF010000004">
    <property type="protein sequence ID" value="CAD7287767.1"/>
    <property type="molecule type" value="Genomic_DNA"/>
</dbReference>
<sequence length="97" mass="9979">MTTSISKYTQTSTTRLPMDHIISGALLAGITSVAYDISSDTKLSAQTVKNTIKNALAGGIATGAAINAANTLVQKRYIEATLSVVLGIAGVVAIKKI</sequence>
<dbReference type="Proteomes" id="UP000789803">
    <property type="component" value="Unassembled WGS sequence"/>
</dbReference>
<dbReference type="RefSeq" id="WP_229932464.1">
    <property type="nucleotide sequence ID" value="NZ_CAJHOF010000004.1"/>
</dbReference>
<evidence type="ECO:0008006" key="3">
    <source>
        <dbReference type="Google" id="ProtNLM"/>
    </source>
</evidence>
<organism evidence="1 2">
    <name type="scientific">Campylobacter majalis</name>
    <dbReference type="NCBI Taxonomy" id="2790656"/>
    <lineage>
        <taxon>Bacteria</taxon>
        <taxon>Pseudomonadati</taxon>
        <taxon>Campylobacterota</taxon>
        <taxon>Epsilonproteobacteria</taxon>
        <taxon>Campylobacterales</taxon>
        <taxon>Campylobacteraceae</taxon>
        <taxon>Campylobacter</taxon>
    </lineage>
</organism>
<comment type="caution">
    <text evidence="1">The sequence shown here is derived from an EMBL/GenBank/DDBJ whole genome shotgun (WGS) entry which is preliminary data.</text>
</comment>
<reference evidence="1 2" key="1">
    <citation type="submission" date="2020-11" db="EMBL/GenBank/DDBJ databases">
        <authorList>
            <person name="Peeters C."/>
        </authorList>
    </citation>
    <scope>NUCLEOTIDE SEQUENCE [LARGE SCALE GENOMIC DNA]</scope>
    <source>
        <strain evidence="1 2">LMG 7974</strain>
    </source>
</reference>
<evidence type="ECO:0000313" key="1">
    <source>
        <dbReference type="EMBL" id="CAD7287767.1"/>
    </source>
</evidence>
<proteinExistence type="predicted"/>
<accession>A0ABM8Q4F5</accession>
<protein>
    <recommendedName>
        <fullName evidence="3">Cys/Met metabolism pyridoxal-phosphate-dependent enzyme</fullName>
    </recommendedName>
</protein>